<keyword evidence="11" id="KW-1185">Reference proteome</keyword>
<evidence type="ECO:0000259" key="9">
    <source>
        <dbReference type="Pfam" id="PF10406"/>
    </source>
</evidence>
<dbReference type="InterPro" id="IPR037818">
    <property type="entry name" value="TAF8"/>
</dbReference>
<evidence type="ECO:0000259" key="8">
    <source>
        <dbReference type="Pfam" id="PF07524"/>
    </source>
</evidence>
<evidence type="ECO:0000313" key="11">
    <source>
        <dbReference type="Proteomes" id="UP000186922"/>
    </source>
</evidence>
<dbReference type="InterPro" id="IPR019473">
    <property type="entry name" value="TFIID_su8_C"/>
</dbReference>
<dbReference type="InterPro" id="IPR006565">
    <property type="entry name" value="BTP"/>
</dbReference>
<evidence type="ECO:0000256" key="4">
    <source>
        <dbReference type="ARBA" id="ARBA00023015"/>
    </source>
</evidence>
<dbReference type="STRING" id="947166.A0A1D1VNY2"/>
<evidence type="ECO:0000256" key="6">
    <source>
        <dbReference type="ARBA" id="ARBA00023242"/>
    </source>
</evidence>
<gene>
    <name evidence="10" type="primary">RvY_13746-1</name>
    <name evidence="10" type="synonym">RvY_13746.1</name>
    <name evidence="10" type="ORF">RvY_13746</name>
</gene>
<dbReference type="InterPro" id="IPR009072">
    <property type="entry name" value="Histone-fold"/>
</dbReference>
<dbReference type="GO" id="GO:0046982">
    <property type="term" value="F:protein heterodimerization activity"/>
    <property type="evidence" value="ECO:0007669"/>
    <property type="project" value="InterPro"/>
</dbReference>
<feature type="compositionally biased region" description="Polar residues" evidence="7">
    <location>
        <begin position="314"/>
        <end position="326"/>
    </location>
</feature>
<dbReference type="PANTHER" id="PTHR46469:SF1">
    <property type="entry name" value="TRANSCRIPTION INITIATION FACTOR TFIID SUBUNIT 8"/>
    <property type="match status" value="1"/>
</dbReference>
<evidence type="ECO:0000313" key="10">
    <source>
        <dbReference type="EMBL" id="GAV03302.1"/>
    </source>
</evidence>
<evidence type="ECO:0000256" key="5">
    <source>
        <dbReference type="ARBA" id="ARBA00023163"/>
    </source>
</evidence>
<protein>
    <recommendedName>
        <fullName evidence="3">Transcription initiation factor TFIID subunit 8</fullName>
    </recommendedName>
</protein>
<proteinExistence type="inferred from homology"/>
<feature type="compositionally biased region" description="Basic and acidic residues" evidence="7">
    <location>
        <begin position="230"/>
        <end position="269"/>
    </location>
</feature>
<sequence>MVTAEDAPNTGAASLDNSISSALRSVVSCIMLENGIEEVDDASCAAVLEQVLHKFISKNAALTQAFAEHSMRSQAHFSDAVMALAFSGTDIAGLKNHFKEYRYPALLQGVKLIPETAAAQPSPTVFQSGERKKLPKYIPDYFPPMPSVYTFESTPVQKQTHTEYRQVRDKYALERRQIEDCLIAFHLRVAPPLLESPFQLADNPRFSLLPSHYGIDGPAYLSALVPSKFEDRRREEVTRSPEKEQEVHDKKREREDDETMSIRESEANPRKYRKHNPHSKKLAGEKRPKMSSKNKPSAKGTRRPDREDLHDDQSNSTFSAVMSPGQ</sequence>
<dbReference type="Pfam" id="PF10406">
    <property type="entry name" value="TAF8_C"/>
    <property type="match status" value="1"/>
</dbReference>
<feature type="compositionally biased region" description="Basic and acidic residues" evidence="7">
    <location>
        <begin position="302"/>
        <end position="313"/>
    </location>
</feature>
<keyword evidence="4" id="KW-0805">Transcription regulation</keyword>
<accession>A0A1D1VNY2</accession>
<dbReference type="Proteomes" id="UP000186922">
    <property type="component" value="Unassembled WGS sequence"/>
</dbReference>
<name>A0A1D1VNY2_RAMVA</name>
<feature type="domain" description="Transcription factor TFIID subunit 8 C-terminal" evidence="9">
    <location>
        <begin position="137"/>
        <end position="183"/>
    </location>
</feature>
<feature type="domain" description="Bromodomain associated" evidence="8">
    <location>
        <begin position="19"/>
        <end position="84"/>
    </location>
</feature>
<dbReference type="GO" id="GO:0005669">
    <property type="term" value="C:transcription factor TFIID complex"/>
    <property type="evidence" value="ECO:0007669"/>
    <property type="project" value="InterPro"/>
</dbReference>
<dbReference type="Gene3D" id="1.10.20.10">
    <property type="entry name" value="Histone, subunit A"/>
    <property type="match status" value="1"/>
</dbReference>
<evidence type="ECO:0000256" key="1">
    <source>
        <dbReference type="ARBA" id="ARBA00004123"/>
    </source>
</evidence>
<dbReference type="EMBL" id="BDGG01000009">
    <property type="protein sequence ID" value="GAV03302.1"/>
    <property type="molecule type" value="Genomic_DNA"/>
</dbReference>
<evidence type="ECO:0000256" key="7">
    <source>
        <dbReference type="SAM" id="MobiDB-lite"/>
    </source>
</evidence>
<evidence type="ECO:0000256" key="2">
    <source>
        <dbReference type="ARBA" id="ARBA00008767"/>
    </source>
</evidence>
<keyword evidence="5" id="KW-0804">Transcription</keyword>
<keyword evidence="6" id="KW-0539">Nucleus</keyword>
<comment type="caution">
    <text evidence="10">The sequence shown here is derived from an EMBL/GenBank/DDBJ whole genome shotgun (WGS) entry which is preliminary data.</text>
</comment>
<dbReference type="GO" id="GO:0006367">
    <property type="term" value="P:transcription initiation at RNA polymerase II promoter"/>
    <property type="evidence" value="ECO:0007669"/>
    <property type="project" value="TreeGrafter"/>
</dbReference>
<organism evidence="10 11">
    <name type="scientific">Ramazzottius varieornatus</name>
    <name type="common">Water bear</name>
    <name type="synonym">Tardigrade</name>
    <dbReference type="NCBI Taxonomy" id="947166"/>
    <lineage>
        <taxon>Eukaryota</taxon>
        <taxon>Metazoa</taxon>
        <taxon>Ecdysozoa</taxon>
        <taxon>Tardigrada</taxon>
        <taxon>Eutardigrada</taxon>
        <taxon>Parachela</taxon>
        <taxon>Hypsibioidea</taxon>
        <taxon>Ramazzottiidae</taxon>
        <taxon>Ramazzottius</taxon>
    </lineage>
</organism>
<feature type="compositionally biased region" description="Basic residues" evidence="7">
    <location>
        <begin position="270"/>
        <end position="281"/>
    </location>
</feature>
<comment type="similarity">
    <text evidence="2">Belongs to the TAF8 family.</text>
</comment>
<evidence type="ECO:0000256" key="3">
    <source>
        <dbReference type="ARBA" id="ARBA00017307"/>
    </source>
</evidence>
<dbReference type="CDD" id="cd08049">
    <property type="entry name" value="TAF8"/>
    <property type="match status" value="1"/>
</dbReference>
<reference evidence="10 11" key="1">
    <citation type="journal article" date="2016" name="Nat. Commun.">
        <title>Extremotolerant tardigrade genome and improved radiotolerance of human cultured cells by tardigrade-unique protein.</title>
        <authorList>
            <person name="Hashimoto T."/>
            <person name="Horikawa D.D."/>
            <person name="Saito Y."/>
            <person name="Kuwahara H."/>
            <person name="Kozuka-Hata H."/>
            <person name="Shin-I T."/>
            <person name="Minakuchi Y."/>
            <person name="Ohishi K."/>
            <person name="Motoyama A."/>
            <person name="Aizu T."/>
            <person name="Enomoto A."/>
            <person name="Kondo K."/>
            <person name="Tanaka S."/>
            <person name="Hara Y."/>
            <person name="Koshikawa S."/>
            <person name="Sagara H."/>
            <person name="Miura T."/>
            <person name="Yokobori S."/>
            <person name="Miyagawa K."/>
            <person name="Suzuki Y."/>
            <person name="Kubo T."/>
            <person name="Oyama M."/>
            <person name="Kohara Y."/>
            <person name="Fujiyama A."/>
            <person name="Arakawa K."/>
            <person name="Katayama T."/>
            <person name="Toyoda A."/>
            <person name="Kunieda T."/>
        </authorList>
    </citation>
    <scope>NUCLEOTIDE SEQUENCE [LARGE SCALE GENOMIC DNA]</scope>
    <source>
        <strain evidence="10 11">YOKOZUNA-1</strain>
    </source>
</reference>
<feature type="region of interest" description="Disordered" evidence="7">
    <location>
        <begin position="230"/>
        <end position="326"/>
    </location>
</feature>
<dbReference type="OrthoDB" id="2193813at2759"/>
<dbReference type="PANTHER" id="PTHR46469">
    <property type="entry name" value="TRANSCRIPTION INITIATION FACTOR TFIID SUBUNIT 8"/>
    <property type="match status" value="1"/>
</dbReference>
<comment type="subcellular location">
    <subcellularLocation>
        <location evidence="1">Nucleus</location>
    </subcellularLocation>
</comment>
<dbReference type="AlphaFoldDB" id="A0A1D1VNY2"/>
<dbReference type="Pfam" id="PF07524">
    <property type="entry name" value="Bromo_TP"/>
    <property type="match status" value="1"/>
</dbReference>